<feature type="region of interest" description="Disordered" evidence="3">
    <location>
        <begin position="1"/>
        <end position="21"/>
    </location>
</feature>
<dbReference type="PANTHER" id="PTHR24320:SF272">
    <property type="entry name" value="NAD(P)-BINDING ROSSMANN-FOLD SUPERFAMILY PROTEIN"/>
    <property type="match status" value="1"/>
</dbReference>
<evidence type="ECO:0000256" key="2">
    <source>
        <dbReference type="ARBA" id="ARBA00023002"/>
    </source>
</evidence>
<keyword evidence="5" id="KW-1185">Reference proteome</keyword>
<evidence type="ECO:0000256" key="1">
    <source>
        <dbReference type="ARBA" id="ARBA00006484"/>
    </source>
</evidence>
<reference evidence="4 5" key="1">
    <citation type="journal article" date="2025" name="Microbiol. Resour. Announc.">
        <title>Draft genome sequences for Neonectria magnoliae and Neonectria punicea, canker pathogens of Liriodendron tulipifera and Acer saccharum in West Virginia.</title>
        <authorList>
            <person name="Petronek H.M."/>
            <person name="Kasson M.T."/>
            <person name="Metheny A.M."/>
            <person name="Stauder C.M."/>
            <person name="Lovett B."/>
            <person name="Lynch S.C."/>
            <person name="Garnas J.R."/>
            <person name="Kasson L.R."/>
            <person name="Stajich J.E."/>
        </authorList>
    </citation>
    <scope>NUCLEOTIDE SEQUENCE [LARGE SCALE GENOMIC DNA]</scope>
    <source>
        <strain evidence="4 5">NRRL 64653</strain>
    </source>
</reference>
<gene>
    <name evidence="4" type="ORF">QQX98_004094</name>
</gene>
<proteinExistence type="inferred from homology"/>
<dbReference type="InterPro" id="IPR002347">
    <property type="entry name" value="SDR_fam"/>
</dbReference>
<protein>
    <recommendedName>
        <fullName evidence="6">WW domain-containing oxidoreductase</fullName>
    </recommendedName>
</protein>
<dbReference type="EMBL" id="JAZAVJ010000050">
    <property type="protein sequence ID" value="KAK7418119.1"/>
    <property type="molecule type" value="Genomic_DNA"/>
</dbReference>
<keyword evidence="2" id="KW-0560">Oxidoreductase</keyword>
<dbReference type="SUPFAM" id="SSF51735">
    <property type="entry name" value="NAD(P)-binding Rossmann-fold domains"/>
    <property type="match status" value="1"/>
</dbReference>
<evidence type="ECO:0000256" key="3">
    <source>
        <dbReference type="SAM" id="MobiDB-lite"/>
    </source>
</evidence>
<dbReference type="Pfam" id="PF00106">
    <property type="entry name" value="adh_short"/>
    <property type="match status" value="1"/>
</dbReference>
<organism evidence="4 5">
    <name type="scientific">Neonectria punicea</name>
    <dbReference type="NCBI Taxonomy" id="979145"/>
    <lineage>
        <taxon>Eukaryota</taxon>
        <taxon>Fungi</taxon>
        <taxon>Dikarya</taxon>
        <taxon>Ascomycota</taxon>
        <taxon>Pezizomycotina</taxon>
        <taxon>Sordariomycetes</taxon>
        <taxon>Hypocreomycetidae</taxon>
        <taxon>Hypocreales</taxon>
        <taxon>Nectriaceae</taxon>
        <taxon>Neonectria</taxon>
    </lineage>
</organism>
<sequence length="345" mass="37382">MSRYAAAHANPQGPGDARPKVLPNVKDEGLVGQLSDKVALVTGANSGIGLETARALHATGATIFLTARSSAKAQEARDSILARPGSKSDAPIHTLELRLDSLESVRAAAKSFLSQSTTPKLHLLILNAGVMATPEGRTEGNFETQFGTNHLGHFLLFQLLKPTLLSSTSPESSFQARVVVLTSMGHRAGPVRFHDWNFEKEAYDPLLAYGQSKTANIYTATEIEKRYGPQGLHSLSLHPGVIFTNLGRHFTDDQMAALDWGESVQRRVKSIPQGAATTIYAALSKDWEGRGGRYLSNCTEELPIKPDADYASGEDGYATWAYEDEKSATLWDLSCKLVGLENNTE</sequence>
<evidence type="ECO:0008006" key="6">
    <source>
        <dbReference type="Google" id="ProtNLM"/>
    </source>
</evidence>
<dbReference type="Gene3D" id="3.40.50.720">
    <property type="entry name" value="NAD(P)-binding Rossmann-like Domain"/>
    <property type="match status" value="1"/>
</dbReference>
<dbReference type="PRINTS" id="PR00081">
    <property type="entry name" value="GDHRDH"/>
</dbReference>
<dbReference type="Proteomes" id="UP001498476">
    <property type="component" value="Unassembled WGS sequence"/>
</dbReference>
<evidence type="ECO:0000313" key="5">
    <source>
        <dbReference type="Proteomes" id="UP001498476"/>
    </source>
</evidence>
<comment type="caution">
    <text evidence="4">The sequence shown here is derived from an EMBL/GenBank/DDBJ whole genome shotgun (WGS) entry which is preliminary data.</text>
</comment>
<dbReference type="InterPro" id="IPR036291">
    <property type="entry name" value="NAD(P)-bd_dom_sf"/>
</dbReference>
<evidence type="ECO:0000313" key="4">
    <source>
        <dbReference type="EMBL" id="KAK7418119.1"/>
    </source>
</evidence>
<name>A0ABR1HAG3_9HYPO</name>
<dbReference type="PANTHER" id="PTHR24320">
    <property type="entry name" value="RETINOL DEHYDROGENASE"/>
    <property type="match status" value="1"/>
</dbReference>
<accession>A0ABR1HAG3</accession>
<comment type="similarity">
    <text evidence="1">Belongs to the short-chain dehydrogenases/reductases (SDR) family.</text>
</comment>